<evidence type="ECO:0000313" key="1">
    <source>
        <dbReference type="EMBL" id="MDT8899913.1"/>
    </source>
</evidence>
<gene>
    <name evidence="1" type="ORF">Q4T40_01435</name>
</gene>
<keyword evidence="2" id="KW-1185">Reference proteome</keyword>
<proteinExistence type="predicted"/>
<organism evidence="1 2">
    <name type="scientific">Anaeroselena agilis</name>
    <dbReference type="NCBI Taxonomy" id="3063788"/>
    <lineage>
        <taxon>Bacteria</taxon>
        <taxon>Bacillati</taxon>
        <taxon>Bacillota</taxon>
        <taxon>Negativicutes</taxon>
        <taxon>Acetonemataceae</taxon>
        <taxon>Anaeroselena</taxon>
    </lineage>
</organism>
<name>A0ABU3NUK7_9FIRM</name>
<evidence type="ECO:0000313" key="2">
    <source>
        <dbReference type="Proteomes" id="UP001254848"/>
    </source>
</evidence>
<reference evidence="1 2" key="1">
    <citation type="submission" date="2023-07" db="EMBL/GenBank/DDBJ databases">
        <title>The novel representative of Negativicutes class, Anaeroselena agilis gen. nov. sp. nov.</title>
        <authorList>
            <person name="Prokofeva M.I."/>
            <person name="Elcheninov A.G."/>
            <person name="Klyukina A."/>
            <person name="Kublanov I.V."/>
            <person name="Frolov E.N."/>
            <person name="Podosokorskaya O.A."/>
        </authorList>
    </citation>
    <scope>NUCLEOTIDE SEQUENCE [LARGE SCALE GENOMIC DNA]</scope>
    <source>
        <strain evidence="1 2">4137-cl</strain>
    </source>
</reference>
<dbReference type="RefSeq" id="WP_413778478.1">
    <property type="nucleotide sequence ID" value="NZ_JAUOZS010000001.1"/>
</dbReference>
<accession>A0ABU3NUK7</accession>
<protein>
    <submittedName>
        <fullName evidence="1">Uncharacterized protein</fullName>
    </submittedName>
</protein>
<dbReference type="EMBL" id="JAUOZS010000001">
    <property type="protein sequence ID" value="MDT8899913.1"/>
    <property type="molecule type" value="Genomic_DNA"/>
</dbReference>
<dbReference type="Proteomes" id="UP001254848">
    <property type="component" value="Unassembled WGS sequence"/>
</dbReference>
<comment type="caution">
    <text evidence="1">The sequence shown here is derived from an EMBL/GenBank/DDBJ whole genome shotgun (WGS) entry which is preliminary data.</text>
</comment>
<sequence>MNFSAFKYKDETPLRTIGKVKDILGDMGLLPIERAWRNSLQGFFSVSVNIAGTDLSVNGKGTSCEYALASAYGELMERLQNLCTFRLSFDLSPQAL</sequence>